<evidence type="ECO:0000313" key="1">
    <source>
        <dbReference type="EMBL" id="RDW24273.1"/>
    </source>
</evidence>
<protein>
    <submittedName>
        <fullName evidence="1">Uncharacterized protein</fullName>
    </submittedName>
</protein>
<dbReference type="AlphaFoldDB" id="A0A371C1R4"/>
<name>A0A371C1R4_YARLL</name>
<gene>
    <name evidence="1" type="ORF">B0I71DRAFT_148304</name>
</gene>
<dbReference type="EMBL" id="KZ859041">
    <property type="protein sequence ID" value="RDW24273.1"/>
    <property type="molecule type" value="Genomic_DNA"/>
</dbReference>
<reference evidence="1 2" key="1">
    <citation type="submission" date="2018-07" db="EMBL/GenBank/DDBJ databases">
        <title>Draft Genome Assemblies for Five Robust Yarrowia lipolytica Strains Exhibiting High Lipid Production and Pentose Sugar Utilization and Sugar Alcohol Secretion from Undetoxified Lignocellulosic Biomass Hydrolysates.</title>
        <authorList>
            <consortium name="DOE Joint Genome Institute"/>
            <person name="Walker C."/>
            <person name="Ryu S."/>
            <person name="Na H."/>
            <person name="Zane M."/>
            <person name="LaButti K."/>
            <person name="Lipzen A."/>
            <person name="Haridas S."/>
            <person name="Barry K."/>
            <person name="Grigoriev I.V."/>
            <person name="Quarterman J."/>
            <person name="Slininger P."/>
            <person name="Dien B."/>
            <person name="Trinh C.T."/>
        </authorList>
    </citation>
    <scope>NUCLEOTIDE SEQUENCE [LARGE SCALE GENOMIC DNA]</scope>
    <source>
        <strain evidence="1 2">YB392</strain>
    </source>
</reference>
<organism evidence="1 2">
    <name type="scientific">Yarrowia lipolytica</name>
    <name type="common">Candida lipolytica</name>
    <dbReference type="NCBI Taxonomy" id="4952"/>
    <lineage>
        <taxon>Eukaryota</taxon>
        <taxon>Fungi</taxon>
        <taxon>Dikarya</taxon>
        <taxon>Ascomycota</taxon>
        <taxon>Saccharomycotina</taxon>
        <taxon>Dipodascomycetes</taxon>
        <taxon>Dipodascales</taxon>
        <taxon>Dipodascales incertae sedis</taxon>
        <taxon>Yarrowia</taxon>
    </lineage>
</organism>
<accession>A0A371C1R4</accession>
<proteinExistence type="predicted"/>
<dbReference type="VEuPathDB" id="FungiDB:YALI1_A10966g"/>
<sequence>MSFMKHAFKDSTSTINRPLRAHIGFSPKATSESQKLLVLAFLKEQLATFFVTSEAYKNTWSLSTTNLAPPK</sequence>
<dbReference type="Proteomes" id="UP000256601">
    <property type="component" value="Unassembled WGS sequence"/>
</dbReference>
<dbReference type="VEuPathDB" id="FungiDB:YALI0_A10901g"/>
<evidence type="ECO:0000313" key="2">
    <source>
        <dbReference type="Proteomes" id="UP000256601"/>
    </source>
</evidence>